<dbReference type="RefSeq" id="WP_202833279.1">
    <property type="nucleotide sequence ID" value="NZ_JAETWB010000010.1"/>
</dbReference>
<reference evidence="1 2" key="1">
    <citation type="submission" date="2021-01" db="EMBL/GenBank/DDBJ databases">
        <title>Belnapia mucosa sp. nov. and Belnapia arida sp. nov., isolated from the Tabernas Desert (Almeria, Spain).</title>
        <authorList>
            <person name="Molina-Menor E."/>
            <person name="Vidal-Verdu A."/>
            <person name="Calonge A."/>
            <person name="Satari L."/>
            <person name="Pereto J."/>
            <person name="Porcar M."/>
        </authorList>
    </citation>
    <scope>NUCLEOTIDE SEQUENCE [LARGE SCALE GENOMIC DNA]</scope>
    <source>
        <strain evidence="1 2">T18</strain>
    </source>
</reference>
<keyword evidence="2" id="KW-1185">Reference proteome</keyword>
<evidence type="ECO:0000313" key="2">
    <source>
        <dbReference type="Proteomes" id="UP000660885"/>
    </source>
</evidence>
<organism evidence="1 2">
    <name type="scientific">Belnapia arida</name>
    <dbReference type="NCBI Taxonomy" id="2804533"/>
    <lineage>
        <taxon>Bacteria</taxon>
        <taxon>Pseudomonadati</taxon>
        <taxon>Pseudomonadota</taxon>
        <taxon>Alphaproteobacteria</taxon>
        <taxon>Acetobacterales</taxon>
        <taxon>Roseomonadaceae</taxon>
        <taxon>Belnapia</taxon>
    </lineage>
</organism>
<dbReference type="EMBL" id="JAETWB010000010">
    <property type="protein sequence ID" value="MBL6080040.1"/>
    <property type="molecule type" value="Genomic_DNA"/>
</dbReference>
<dbReference type="Proteomes" id="UP000660885">
    <property type="component" value="Unassembled WGS sequence"/>
</dbReference>
<comment type="caution">
    <text evidence="1">The sequence shown here is derived from an EMBL/GenBank/DDBJ whole genome shotgun (WGS) entry which is preliminary data.</text>
</comment>
<proteinExistence type="predicted"/>
<name>A0ABS1U655_9PROT</name>
<protein>
    <submittedName>
        <fullName evidence="1">Uncharacterized protein</fullName>
    </submittedName>
</protein>
<gene>
    <name evidence="1" type="ORF">JMJ56_18625</name>
</gene>
<dbReference type="InterPro" id="IPR011990">
    <property type="entry name" value="TPR-like_helical_dom_sf"/>
</dbReference>
<evidence type="ECO:0000313" key="1">
    <source>
        <dbReference type="EMBL" id="MBL6080040.1"/>
    </source>
</evidence>
<accession>A0ABS1U655</accession>
<dbReference type="SUPFAM" id="SSF48452">
    <property type="entry name" value="TPR-like"/>
    <property type="match status" value="1"/>
</dbReference>
<sequence length="117" mass="11894">MDMSVEVRRLLTELAFIACTQGRTDQARCILVGLEAARPGSLEVRIGSALAALTDGRAEDAVAGLRPLAEAGDGYGAAFLVLALRLAGHGSEADATAARAQHRGGDPAAAALLSAKP</sequence>